<name>A0A8X8GWD5_9RHOB</name>
<gene>
    <name evidence="1" type="ORF">GEU84_014180</name>
</gene>
<organism evidence="1 2">
    <name type="scientific">Fertoeibacter niger</name>
    <dbReference type="NCBI Taxonomy" id="2656921"/>
    <lineage>
        <taxon>Bacteria</taxon>
        <taxon>Pseudomonadati</taxon>
        <taxon>Pseudomonadota</taxon>
        <taxon>Alphaproteobacteria</taxon>
        <taxon>Rhodobacterales</taxon>
        <taxon>Paracoccaceae</taxon>
        <taxon>Fertoeibacter</taxon>
    </lineage>
</organism>
<dbReference type="Gene3D" id="3.30.70.100">
    <property type="match status" value="1"/>
</dbReference>
<comment type="caution">
    <text evidence="1">The sequence shown here is derived from an EMBL/GenBank/DDBJ whole genome shotgun (WGS) entry which is preliminary data.</text>
</comment>
<dbReference type="Proteomes" id="UP000484076">
    <property type="component" value="Unassembled WGS sequence"/>
</dbReference>
<keyword evidence="2" id="KW-1185">Reference proteome</keyword>
<protein>
    <submittedName>
        <fullName evidence="1">DUF1428 domain-containing protein</fullName>
    </submittedName>
</protein>
<dbReference type="Pfam" id="PF07237">
    <property type="entry name" value="DUF1428"/>
    <property type="match status" value="1"/>
</dbReference>
<evidence type="ECO:0000313" key="2">
    <source>
        <dbReference type="Proteomes" id="UP000484076"/>
    </source>
</evidence>
<dbReference type="PIRSF" id="PIRSF007028">
    <property type="entry name" value="UCP007028"/>
    <property type="match status" value="1"/>
</dbReference>
<proteinExistence type="predicted"/>
<dbReference type="AlphaFoldDB" id="A0A8X8GWD5"/>
<sequence length="117" mass="12925">MSYVDGFSCAVPTANKDKYTAYASRAAALFREYGALQVMECWGDDVPEGKLTSFPMAVKCAEGETVVFSWVRWPSKEVRDAGWAKLIADPRMNDDANPMPFDGQRLIYGGFAVVLEA</sequence>
<accession>A0A8X8GWD5</accession>
<dbReference type="SUPFAM" id="SSF54909">
    <property type="entry name" value="Dimeric alpha+beta barrel"/>
    <property type="match status" value="1"/>
</dbReference>
<dbReference type="InterPro" id="IPR009874">
    <property type="entry name" value="DUF1428"/>
</dbReference>
<dbReference type="RefSeq" id="WP_152827206.1">
    <property type="nucleotide sequence ID" value="NZ_WHUT02000008.1"/>
</dbReference>
<reference evidence="1" key="1">
    <citation type="submission" date="2020-05" db="EMBL/GenBank/DDBJ databases">
        <title>Fertoebacter nigrum gen. nov., sp. nov., a new member of the family Rhodobacteraceae.</title>
        <authorList>
            <person name="Szuroczki S."/>
            <person name="Abbaszade G."/>
            <person name="Buni D."/>
            <person name="Schumann P."/>
            <person name="Toth E."/>
        </authorList>
    </citation>
    <scope>NUCLEOTIDE SEQUENCE</scope>
    <source>
        <strain evidence="1">RG-N-1a</strain>
    </source>
</reference>
<evidence type="ECO:0000313" key="1">
    <source>
        <dbReference type="EMBL" id="NUB45543.1"/>
    </source>
</evidence>
<dbReference type="EMBL" id="WHUT02000008">
    <property type="protein sequence ID" value="NUB45543.1"/>
    <property type="molecule type" value="Genomic_DNA"/>
</dbReference>
<dbReference type="InterPro" id="IPR011008">
    <property type="entry name" value="Dimeric_a/b-barrel"/>
</dbReference>